<comment type="caution">
    <text evidence="3">The sequence shown here is derived from an EMBL/GenBank/DDBJ whole genome shotgun (WGS) entry which is preliminary data.</text>
</comment>
<dbReference type="GO" id="GO:0016020">
    <property type="term" value="C:membrane"/>
    <property type="evidence" value="ECO:0007669"/>
    <property type="project" value="InterPro"/>
</dbReference>
<dbReference type="Pfam" id="PF01345">
    <property type="entry name" value="DUF11"/>
    <property type="match status" value="2"/>
</dbReference>
<feature type="region of interest" description="Disordered" evidence="1">
    <location>
        <begin position="1249"/>
        <end position="1270"/>
    </location>
</feature>
<dbReference type="Gene3D" id="2.60.40.10">
    <property type="entry name" value="Immunoglobulins"/>
    <property type="match status" value="9"/>
</dbReference>
<feature type="region of interest" description="Disordered" evidence="1">
    <location>
        <begin position="853"/>
        <end position="877"/>
    </location>
</feature>
<dbReference type="Proteomes" id="UP000326344">
    <property type="component" value="Unassembled WGS sequence"/>
</dbReference>
<dbReference type="InterPro" id="IPR047589">
    <property type="entry name" value="DUF11_rpt"/>
</dbReference>
<dbReference type="GO" id="GO:0005509">
    <property type="term" value="F:calcium ion binding"/>
    <property type="evidence" value="ECO:0007669"/>
    <property type="project" value="InterPro"/>
</dbReference>
<dbReference type="Pfam" id="PF12733">
    <property type="entry name" value="Cadherin-like"/>
    <property type="match status" value="1"/>
</dbReference>
<sequence>MSNRTLFLSSFYNMTMRAKSLRFLWLLLATIGLFGQTGVQAGTVIFGDDSGERTHTLVPPDITTQPVSQTVCSSNPVSFSVVATNATSYRWQRSYDNTFNFPSNLSNTGIYSGADTPVLTISSVSDVTGAYFRCVVANGGESTNSEGVLLTVTTLPTATISYANSLLCTNGSQQGVSRSGNNSNGGVYSSSPSSLSLTSDFGAVMPGSSTPGSYTVTYTVPARGGCPVVTATTTLTITAPPTFTGNAVTQPTCATSTGTISVTATGSGTIEYSRNGTDWQSSGTFSGLNPGGYTIRARSSANLTCTRNITFTVNAAAVVTVSNPTVTTATTGSGFTRNFTASGGTGPYSYSVASGTLPNGLSLAPTGVLSGTPTEGGSFTITVRATGNDGCSGVGAPYILDVTDIPVAVITTGPVSQTVCSTSPASFSVAATNATSYQWQRSADNTFNFPSNLSNSGVYSGTDTPVLTISSVSAQNGYYFRCVVSNEGGPVNSSGASITVTTLPTVTISYINPLLCTTGGTQGLVTRSGLNNNGGTYSSSPTSLSLSSSSGSVTTGSSTPGSYTVTYTVAANGGCPVVTATTTLTITAPPTSAGSSVTQPTCATPTGTISVTATGNGTIEYSRNGTDWQTSGLFSGLDPGSYVIRIRSSDNLTCTRNLGFTINAVPSGPTVGNPAVTTATAGTAFSQTFTASGGTSPYSYSVASGTLPNGLSLATTGVLSGTPTESGSFTITVRATGSNGCSGLGSAYVLIVGDAPSADLSITKTDGVSNLAPGTPTTYTITVSNAGPLAVTGATVTDNFPVSIPSVAWTATFAGGASGTGSGTGNISQQVNLPVGGSVTYVAVCETSSTSTGSLSNTTSVSTPGGITDPNPENNSATDVNSLTPSADLAVTFSDTPDPVGAGNNLTYAGQVSNLGPSTASTVQLSIPLSASTTFFSLIAPGGWSCTTPSVGTTGTVSCSRASFPTAGTASFTLVVATVPGSEGNILTTTATVSSGITDPNSDNNTASVSTSVVSGSADLSNLTLSVGSFSTAFFPSVTSYSATVGNATSSLTVTPTSANSNAGIQVRGNGGSYGSVASGAASDPLALTVGANSIEVQVTAEDGVTTKTYRVTVTRGVETPTIGTQPVSQTVCSTSPVSFSVAASNATTYRWQRSVDHTFNFPNNLSNSDGYSGTDTPVLTISSVSGINGYYFRCVVSNGGGGTNSEGALLTVTTLPTASIGYNNTVFCNNTSDLGLVTRSGLGSNGGTYSSHPSSLSINSSSGNVTPSSSPAGSYTITYTVPASGGCPVVTATTTLTVVAPPTFVGNRVTQPTCALPTGTISVSATGSGEISYSRNGTDWQPGGVFSDLTPGQYFIQARSSDNPACVRTLLMTVNDVPSAPTVSNPAITTATVSTVFSQTFTASGGTSPYSYSVASGTLPSGLSLATTGVLSGTPTESGSFTITVRATGNNGCSGLGSAYTITVGQAAPFISGFAPSPTAVCVGSPVTFTATIANLTGSYSYTLTSLSNEDILYTGTSSNPNFSQTISAPASGQTFELEVINNGMRATATQFLTVNALPVATLVDNGPLTCGQTSVTLTASGGTSYTFANGSGVVGTPGETNTVLVSSPGTYSVTVANASGCTASASVQVSSNIVSPSAPNLTSTTVTQGAPPVTLTADNCAGTLTWTGPGGSSGMGPITVATSSPGTFIYEATCTVNDCVGDPASVTVVVAAPAVTGSFDGFIYGADCATFRGWVWDRNKPNVVITIDILDGATVIATIPAGEFRQDLLNAGKGNGRHAFFWPIPDALKDGLPHSLSARVTGNSFVLKDSPKVLICESNTSPDGNKPPQPPTPTVLIAPLVAQVGVPFSGTLVAFTDPEGGSLSYNLSGLPAGLSLEMPNRIISGTPTESGTFVLTYQATDGPGASNSVSFQLTVNPAETTTVTGSFEGYLDKLDCGGIRGWVWDRNKPNAPLTVEFYTESSPGTITVLGSTLANIYRQDLKDAGKGNGAHAYNFTPPGSVTNGTPVLARVLGSSFVLKGSPKAYQCAGARLSAEQKPVLEVAVLGNPIHDHLDLVIRGAEGQPLTVQVMDVQGRFFGEHHVGRAGIVEQARLSVAGQSAGLLVVRVQVPGQVKTITVLKTN</sequence>
<feature type="domain" description="Ig-like" evidence="2">
    <location>
        <begin position="1133"/>
        <end position="1212"/>
    </location>
</feature>
<gene>
    <name evidence="3" type="ORF">F0P93_12315</name>
</gene>
<dbReference type="SMART" id="SM00409">
    <property type="entry name" value="IG"/>
    <property type="match status" value="3"/>
</dbReference>
<feature type="compositionally biased region" description="Low complexity" evidence="1">
    <location>
        <begin position="853"/>
        <end position="863"/>
    </location>
</feature>
<dbReference type="InterPro" id="IPR025883">
    <property type="entry name" value="Cadherin-like_domain"/>
</dbReference>
<accession>A0A5N1JDK1</accession>
<keyword evidence="4" id="KW-1185">Reference proteome</keyword>
<reference evidence="3 4" key="1">
    <citation type="submission" date="2019-09" db="EMBL/GenBank/DDBJ databases">
        <title>Genome Sequence of Larkinella sp MA1.</title>
        <authorList>
            <person name="Srinivasan S."/>
        </authorList>
    </citation>
    <scope>NUCLEOTIDE SEQUENCE [LARGE SCALE GENOMIC DNA]</scope>
    <source>
        <strain evidence="3 4">MA1</strain>
    </source>
</reference>
<evidence type="ECO:0000313" key="4">
    <source>
        <dbReference type="Proteomes" id="UP000326344"/>
    </source>
</evidence>
<dbReference type="PROSITE" id="PS50835">
    <property type="entry name" value="IG_LIKE"/>
    <property type="match status" value="3"/>
</dbReference>
<dbReference type="InterPro" id="IPR003599">
    <property type="entry name" value="Ig_sub"/>
</dbReference>
<evidence type="ECO:0000256" key="1">
    <source>
        <dbReference type="SAM" id="MobiDB-lite"/>
    </source>
</evidence>
<evidence type="ECO:0000313" key="3">
    <source>
        <dbReference type="EMBL" id="KAA9353426.1"/>
    </source>
</evidence>
<name>A0A5N1JDK1_9BACT</name>
<organism evidence="3 4">
    <name type="scientific">Larkinella humicola</name>
    <dbReference type="NCBI Taxonomy" id="2607654"/>
    <lineage>
        <taxon>Bacteria</taxon>
        <taxon>Pseudomonadati</taxon>
        <taxon>Bacteroidota</taxon>
        <taxon>Cytophagia</taxon>
        <taxon>Cytophagales</taxon>
        <taxon>Spirosomataceae</taxon>
        <taxon>Larkinella</taxon>
    </lineage>
</organism>
<dbReference type="InterPro" id="IPR015919">
    <property type="entry name" value="Cadherin-like_sf"/>
</dbReference>
<feature type="domain" description="Ig-like" evidence="2">
    <location>
        <begin position="397"/>
        <end position="499"/>
    </location>
</feature>
<dbReference type="NCBIfam" id="TIGR01451">
    <property type="entry name" value="B_ant_repeat"/>
    <property type="match status" value="1"/>
</dbReference>
<dbReference type="InterPro" id="IPR013783">
    <property type="entry name" value="Ig-like_fold"/>
</dbReference>
<dbReference type="SMART" id="SM00736">
    <property type="entry name" value="CADG"/>
    <property type="match status" value="2"/>
</dbReference>
<dbReference type="InterPro" id="IPR001434">
    <property type="entry name" value="OmcB-like_DUF11"/>
</dbReference>
<dbReference type="SUPFAM" id="SSF48726">
    <property type="entry name" value="Immunoglobulin"/>
    <property type="match status" value="3"/>
</dbReference>
<protein>
    <submittedName>
        <fullName evidence="3">DUF11 domain-containing protein</fullName>
    </submittedName>
</protein>
<dbReference type="InterPro" id="IPR007110">
    <property type="entry name" value="Ig-like_dom"/>
</dbReference>
<feature type="region of interest" description="Disordered" evidence="1">
    <location>
        <begin position="536"/>
        <end position="559"/>
    </location>
</feature>
<dbReference type="InterPro" id="IPR036179">
    <property type="entry name" value="Ig-like_dom_sf"/>
</dbReference>
<dbReference type="InterPro" id="IPR006644">
    <property type="entry name" value="Cadg"/>
</dbReference>
<feature type="compositionally biased region" description="Low complexity" evidence="1">
    <location>
        <begin position="1251"/>
        <end position="1270"/>
    </location>
</feature>
<feature type="domain" description="Ig-like" evidence="2">
    <location>
        <begin position="72"/>
        <end position="151"/>
    </location>
</feature>
<dbReference type="Pfam" id="PF05345">
    <property type="entry name" value="He_PIG"/>
    <property type="match status" value="4"/>
</dbReference>
<proteinExistence type="predicted"/>
<dbReference type="EMBL" id="VTWS01000003">
    <property type="protein sequence ID" value="KAA9353426.1"/>
    <property type="molecule type" value="Genomic_DNA"/>
</dbReference>
<dbReference type="SUPFAM" id="SSF49313">
    <property type="entry name" value="Cadherin-like"/>
    <property type="match status" value="4"/>
</dbReference>
<evidence type="ECO:0000259" key="2">
    <source>
        <dbReference type="PROSITE" id="PS50835"/>
    </source>
</evidence>